<dbReference type="Proteomes" id="UP000307244">
    <property type="component" value="Unassembled WGS sequence"/>
</dbReference>
<dbReference type="SUPFAM" id="SSF49785">
    <property type="entry name" value="Galactose-binding domain-like"/>
    <property type="match status" value="1"/>
</dbReference>
<dbReference type="InterPro" id="IPR008979">
    <property type="entry name" value="Galactose-bd-like_sf"/>
</dbReference>
<proteinExistence type="predicted"/>
<organism evidence="2 3">
    <name type="scientific">Pedobacter frigoris</name>
    <dbReference type="NCBI Taxonomy" id="2571272"/>
    <lineage>
        <taxon>Bacteria</taxon>
        <taxon>Pseudomonadati</taxon>
        <taxon>Bacteroidota</taxon>
        <taxon>Sphingobacteriia</taxon>
        <taxon>Sphingobacteriales</taxon>
        <taxon>Sphingobacteriaceae</taxon>
        <taxon>Pedobacter</taxon>
    </lineage>
</organism>
<dbReference type="AlphaFoldDB" id="A0A4U1CQS4"/>
<dbReference type="GO" id="GO:0030246">
    <property type="term" value="F:carbohydrate binding"/>
    <property type="evidence" value="ECO:0007669"/>
    <property type="project" value="InterPro"/>
</dbReference>
<name>A0A4U1CQS4_9SPHI</name>
<dbReference type="InterPro" id="IPR005084">
    <property type="entry name" value="CBM6"/>
</dbReference>
<sequence length="486" mass="52929">MRIMKKIFIQLQLVFIGLTAILISSCKRESLDNVLSKETYPGVTVAMTTKTEIGTGSSFTLNGLELKVPVTINFSSETTRAFTIQLQSKTDTIAQLITAGQLPVGTVPLAEGVFTLPPVVNVPIGVKSFTFEVAVSRSFLEIQYGKKIALVVKIENPSKGNSIETGKNAAILVMNTNQLIDEASVHTIYFGTGNMIFNVPSANNFSKGSEDITISVPIQLQGEPGAEFTVDAVTSPDSVTKYINNGTLPNSVLYPASNFSVINSKVRFEPNSSKATLTITTKILKLITIINKMPTIAFALKSPSKFQVAPKLHTVYLVIDQGAFRSYYDAPFLIKGAINAVSDPIYAAYYDFGGEGVAYHDDNGKSGDGNWRIPDMVDVSGDYNPRTAIGWTAANEWVTYTVYVEESGTYQMDMYFGASNSNGRYSVFMDNVDINGGIKTSQNTGAHNNQKSHLSTVTLTKGRHVFKVFFNGGDPDYRGTIFTRKS</sequence>
<evidence type="ECO:0000313" key="3">
    <source>
        <dbReference type="Proteomes" id="UP000307244"/>
    </source>
</evidence>
<evidence type="ECO:0000259" key="1">
    <source>
        <dbReference type="PROSITE" id="PS51175"/>
    </source>
</evidence>
<protein>
    <submittedName>
        <fullName evidence="2">DUF1735 domain-containing protein</fullName>
    </submittedName>
</protein>
<accession>A0A4U1CQS4</accession>
<dbReference type="CDD" id="cd04080">
    <property type="entry name" value="CBM6_cellulase-like"/>
    <property type="match status" value="1"/>
</dbReference>
<keyword evidence="3" id="KW-1185">Reference proteome</keyword>
<feature type="domain" description="CBM6" evidence="1">
    <location>
        <begin position="348"/>
        <end position="483"/>
    </location>
</feature>
<gene>
    <name evidence="2" type="ORF">FA047_03570</name>
</gene>
<dbReference type="Gene3D" id="2.60.120.260">
    <property type="entry name" value="Galactose-binding domain-like"/>
    <property type="match status" value="1"/>
</dbReference>
<comment type="caution">
    <text evidence="2">The sequence shown here is derived from an EMBL/GenBank/DDBJ whole genome shotgun (WGS) entry which is preliminary data.</text>
</comment>
<reference evidence="2 3" key="1">
    <citation type="submission" date="2019-04" db="EMBL/GenBank/DDBJ databases">
        <title>Pedobacter sp. RP-3-15 sp. nov., isolated from Arctic soil.</title>
        <authorList>
            <person name="Dahal R.H."/>
            <person name="Kim D.-U."/>
        </authorList>
    </citation>
    <scope>NUCLEOTIDE SEQUENCE [LARGE SCALE GENOMIC DNA]</scope>
    <source>
        <strain evidence="2 3">RP-3-15</strain>
    </source>
</reference>
<dbReference type="PROSITE" id="PS51257">
    <property type="entry name" value="PROKAR_LIPOPROTEIN"/>
    <property type="match status" value="1"/>
</dbReference>
<evidence type="ECO:0000313" key="2">
    <source>
        <dbReference type="EMBL" id="TKC09185.1"/>
    </source>
</evidence>
<dbReference type="OrthoDB" id="792783at2"/>
<dbReference type="EMBL" id="SWBQ01000001">
    <property type="protein sequence ID" value="TKC09185.1"/>
    <property type="molecule type" value="Genomic_DNA"/>
</dbReference>
<dbReference type="PROSITE" id="PS51175">
    <property type="entry name" value="CBM6"/>
    <property type="match status" value="1"/>
</dbReference>